<dbReference type="InterPro" id="IPR001611">
    <property type="entry name" value="Leu-rich_rpt"/>
</dbReference>
<dbReference type="PANTHER" id="PTHR48004:SF58">
    <property type="entry name" value="OS01G0162200 PROTEIN"/>
    <property type="match status" value="1"/>
</dbReference>
<dbReference type="InterPro" id="IPR052941">
    <property type="entry name" value="StomDev_PlantInt_Reg"/>
</dbReference>
<keyword evidence="2" id="KW-0812">Transmembrane</keyword>
<dbReference type="InterPro" id="IPR032675">
    <property type="entry name" value="LRR_dom_sf"/>
</dbReference>
<dbReference type="Gene3D" id="3.80.10.10">
    <property type="entry name" value="Ribonuclease Inhibitor"/>
    <property type="match status" value="1"/>
</dbReference>
<keyword evidence="1" id="KW-0677">Repeat</keyword>
<dbReference type="Pfam" id="PF00560">
    <property type="entry name" value="LRR_1"/>
    <property type="match status" value="2"/>
</dbReference>
<organism evidence="3">
    <name type="scientific">Arcella intermedia</name>
    <dbReference type="NCBI Taxonomy" id="1963864"/>
    <lineage>
        <taxon>Eukaryota</taxon>
        <taxon>Amoebozoa</taxon>
        <taxon>Tubulinea</taxon>
        <taxon>Elardia</taxon>
        <taxon>Arcellinida</taxon>
        <taxon>Sphaerothecina</taxon>
        <taxon>Arcellidae</taxon>
        <taxon>Arcella</taxon>
    </lineage>
</organism>
<name>A0A6B2L350_9EUKA</name>
<evidence type="ECO:0000256" key="2">
    <source>
        <dbReference type="SAM" id="Phobius"/>
    </source>
</evidence>
<feature type="transmembrane region" description="Helical" evidence="2">
    <location>
        <begin position="432"/>
        <end position="455"/>
    </location>
</feature>
<dbReference type="PANTHER" id="PTHR48004">
    <property type="entry name" value="OS01G0149700 PROTEIN"/>
    <property type="match status" value="1"/>
</dbReference>
<dbReference type="EMBL" id="GIBP01002319">
    <property type="protein sequence ID" value="NDV31288.1"/>
    <property type="molecule type" value="Transcribed_RNA"/>
</dbReference>
<dbReference type="AlphaFoldDB" id="A0A6B2L350"/>
<accession>A0A6B2L350</accession>
<evidence type="ECO:0000313" key="3">
    <source>
        <dbReference type="EMBL" id="NDV31288.1"/>
    </source>
</evidence>
<keyword evidence="2" id="KW-0472">Membrane</keyword>
<sequence length="479" mass="51834">MLLFLNNLSGTLPASFSSSNITYVQLSSNRISGTLPNSFGSIVSIYLGFNQFSGTIPNDLFSNSPHILYFDITGNYVISGTIPENIGLLSNITVLSLALNKLNGTIPTTISMLRKLTTLEMYSNKLSGTIPTQIGLMTSLIFLKLYTNKLSGTIPTQIGLLTSLSSLKLYDNLLMGNIPTHFGLLTSLTLLQLEKNKLEGTIPTQLGKLPAIATMSFPSICPGCWEFNTSGSCVTQNKKWNTCSCTPSCNISICLSAPYCPSTCTQDLKSFGYCLNSIWILDNSKINNKNITFTNTQVIITGDTNLNTLSIQNSTVLIQGDLTGNSINISLLSSSLIIQDNFQVDGGTIYINTQSSINVNGDVNISNTTLFINLQDSQTNLIVLVHSNSSTPISIPNYVLLNSPQNSCPSVSYQPNIQSVVLLVQDCSNQTITFVASIVGGIVGLLVVIIVIVFISQKIKKRKEALEALKVEDPRSITF</sequence>
<reference evidence="3" key="1">
    <citation type="journal article" date="2020" name="J. Eukaryot. Microbiol.">
        <title>De novo Sequencing, Assembly and Annotation of the Transcriptome for the Free-Living Testate Amoeba Arcella intermedia.</title>
        <authorList>
            <person name="Ribeiro G.M."/>
            <person name="Porfirio-Sousa A.L."/>
            <person name="Maurer-Alcala X.X."/>
            <person name="Katz L.A."/>
            <person name="Lahr D.J.G."/>
        </authorList>
    </citation>
    <scope>NUCLEOTIDE SEQUENCE</scope>
</reference>
<proteinExistence type="predicted"/>
<dbReference type="SUPFAM" id="SSF52058">
    <property type="entry name" value="L domain-like"/>
    <property type="match status" value="1"/>
</dbReference>
<dbReference type="FunFam" id="3.80.10.10:FF:000383">
    <property type="entry name" value="Leucine-rich repeat receptor protein kinase EMS1"/>
    <property type="match status" value="1"/>
</dbReference>
<keyword evidence="2" id="KW-1133">Transmembrane helix</keyword>
<evidence type="ECO:0000256" key="1">
    <source>
        <dbReference type="ARBA" id="ARBA00022737"/>
    </source>
</evidence>
<protein>
    <submittedName>
        <fullName evidence="3">Uncharacterized protein</fullName>
    </submittedName>
</protein>